<dbReference type="InterPro" id="IPR058031">
    <property type="entry name" value="AAA_lid_NorR"/>
</dbReference>
<dbReference type="GO" id="GO:0043565">
    <property type="term" value="F:sequence-specific DNA binding"/>
    <property type="evidence" value="ECO:0007669"/>
    <property type="project" value="InterPro"/>
</dbReference>
<dbReference type="PANTHER" id="PTHR32071">
    <property type="entry name" value="TRANSCRIPTIONAL REGULATORY PROTEIN"/>
    <property type="match status" value="1"/>
</dbReference>
<dbReference type="InterPro" id="IPR002197">
    <property type="entry name" value="HTH_Fis"/>
</dbReference>
<dbReference type="Pfam" id="PF01590">
    <property type="entry name" value="GAF"/>
    <property type="match status" value="1"/>
</dbReference>
<dbReference type="Pfam" id="PF02954">
    <property type="entry name" value="HTH_8"/>
    <property type="match status" value="1"/>
</dbReference>
<dbReference type="PANTHER" id="PTHR32071:SF113">
    <property type="entry name" value="ALGINATE BIOSYNTHESIS TRANSCRIPTIONAL REGULATORY PROTEIN ALGB"/>
    <property type="match status" value="1"/>
</dbReference>
<sequence>MTLAFFSTGGEFVEEKDTSITTHREAGRTAEELALLFEITQILNAPGPLARNLQHILKILAQSHGMERGTITILTPETNEIQIEVAQGLTAEARRRGRYKLGEGVTGRVVETGEPMVVPRVSQEPLFLNRTRSRGKARDELSFICVPIKINHQTIGALSVDRRYQELNLDRDVRLLTIIASIIAQAGNNLLLIDQEKEALRDENLKLKGALQARYQVGNLVGTSSRMRQVFEMITRVAPSNATILIRGESGTGKELVANAIHYNSRRADKPFIKVNLAALPETLVESELFGHEKGAFTGALSRKSGRFELAQGGTIFLDEIGDLSPTVQLKLLRVIQEREFTRLGGTATLKADVRLVAATHRDLEQLVADGIFREDLYYRLNVFPIYLPPLRERKADIPLLAEHFLARHASEQGKPTRRLSQAALDLLMQYRWPGNVRELENVVERALLICDGDTILSAHLPPSLQPPACAYPPAADQSSTHPHRLSLAAQVENLERELIVEALTATRGNQSQAAEYLDTSLRILGYKIKNYGLDPRQYRSR</sequence>
<keyword evidence="3" id="KW-0805">Transcription regulation</keyword>
<dbReference type="Gene3D" id="1.10.8.60">
    <property type="match status" value="1"/>
</dbReference>
<dbReference type="FunFam" id="1.10.8.60:FF:000014">
    <property type="entry name" value="DNA-binding transcriptional regulator NtrC"/>
    <property type="match status" value="1"/>
</dbReference>
<evidence type="ECO:0000256" key="3">
    <source>
        <dbReference type="ARBA" id="ARBA00023015"/>
    </source>
</evidence>
<dbReference type="Pfam" id="PF00158">
    <property type="entry name" value="Sigma54_activat"/>
    <property type="match status" value="1"/>
</dbReference>
<dbReference type="SMART" id="SM00065">
    <property type="entry name" value="GAF"/>
    <property type="match status" value="1"/>
</dbReference>
<dbReference type="FunFam" id="3.40.50.300:FF:000006">
    <property type="entry name" value="DNA-binding transcriptional regulator NtrC"/>
    <property type="match status" value="1"/>
</dbReference>
<dbReference type="InterPro" id="IPR002078">
    <property type="entry name" value="Sigma_54_int"/>
</dbReference>
<keyword evidence="1" id="KW-0547">Nucleotide-binding</keyword>
<dbReference type="GO" id="GO:0005524">
    <property type="term" value="F:ATP binding"/>
    <property type="evidence" value="ECO:0007669"/>
    <property type="project" value="UniProtKB-KW"/>
</dbReference>
<dbReference type="PROSITE" id="PS00676">
    <property type="entry name" value="SIGMA54_INTERACT_2"/>
    <property type="match status" value="1"/>
</dbReference>
<dbReference type="CDD" id="cd00009">
    <property type="entry name" value="AAA"/>
    <property type="match status" value="1"/>
</dbReference>
<dbReference type="PRINTS" id="PR01590">
    <property type="entry name" value="HTHFIS"/>
</dbReference>
<dbReference type="InterPro" id="IPR025662">
    <property type="entry name" value="Sigma_54_int_dom_ATP-bd_1"/>
</dbReference>
<keyword evidence="6" id="KW-0804">Transcription</keyword>
<dbReference type="SUPFAM" id="SSF52540">
    <property type="entry name" value="P-loop containing nucleoside triphosphate hydrolases"/>
    <property type="match status" value="1"/>
</dbReference>
<dbReference type="Pfam" id="PF25601">
    <property type="entry name" value="AAA_lid_14"/>
    <property type="match status" value="1"/>
</dbReference>
<dbReference type="Gene3D" id="1.10.10.60">
    <property type="entry name" value="Homeodomain-like"/>
    <property type="match status" value="1"/>
</dbReference>
<dbReference type="PROSITE" id="PS50045">
    <property type="entry name" value="SIGMA54_INTERACT_4"/>
    <property type="match status" value="1"/>
</dbReference>
<name>A0A7V6A353_9BACT</name>
<dbReference type="GO" id="GO:0006355">
    <property type="term" value="P:regulation of DNA-templated transcription"/>
    <property type="evidence" value="ECO:0007669"/>
    <property type="project" value="InterPro"/>
</dbReference>
<gene>
    <name evidence="9" type="ORF">ENV52_05130</name>
</gene>
<dbReference type="InterPro" id="IPR025944">
    <property type="entry name" value="Sigma_54_int_dom_CS"/>
</dbReference>
<keyword evidence="5" id="KW-0010">Activator</keyword>
<keyword evidence="7" id="KW-0175">Coiled coil</keyword>
<feature type="coiled-coil region" evidence="7">
    <location>
        <begin position="183"/>
        <end position="213"/>
    </location>
</feature>
<organism evidence="9">
    <name type="scientific">Desulfobacca acetoxidans</name>
    <dbReference type="NCBI Taxonomy" id="60893"/>
    <lineage>
        <taxon>Bacteria</taxon>
        <taxon>Pseudomonadati</taxon>
        <taxon>Thermodesulfobacteriota</taxon>
        <taxon>Desulfobaccia</taxon>
        <taxon>Desulfobaccales</taxon>
        <taxon>Desulfobaccaceae</taxon>
        <taxon>Desulfobacca</taxon>
    </lineage>
</organism>
<proteinExistence type="predicted"/>
<evidence type="ECO:0000256" key="5">
    <source>
        <dbReference type="ARBA" id="ARBA00023159"/>
    </source>
</evidence>
<reference evidence="9" key="1">
    <citation type="journal article" date="2020" name="mSystems">
        <title>Genome- and Community-Level Interaction Insights into Carbon Utilization and Element Cycling Functions of Hydrothermarchaeota in Hydrothermal Sediment.</title>
        <authorList>
            <person name="Zhou Z."/>
            <person name="Liu Y."/>
            <person name="Xu W."/>
            <person name="Pan J."/>
            <person name="Luo Z.H."/>
            <person name="Li M."/>
        </authorList>
    </citation>
    <scope>NUCLEOTIDE SEQUENCE [LARGE SCALE GENOMIC DNA]</scope>
    <source>
        <strain evidence="9">SpSt-767</strain>
    </source>
</reference>
<keyword evidence="4" id="KW-0238">DNA-binding</keyword>
<dbReference type="InterPro" id="IPR009057">
    <property type="entry name" value="Homeodomain-like_sf"/>
</dbReference>
<evidence type="ECO:0000256" key="4">
    <source>
        <dbReference type="ARBA" id="ARBA00023125"/>
    </source>
</evidence>
<protein>
    <submittedName>
        <fullName evidence="9">GAF domain-containing protein</fullName>
    </submittedName>
</protein>
<dbReference type="Gene3D" id="3.40.50.300">
    <property type="entry name" value="P-loop containing nucleotide triphosphate hydrolases"/>
    <property type="match status" value="1"/>
</dbReference>
<dbReference type="SMART" id="SM00382">
    <property type="entry name" value="AAA"/>
    <property type="match status" value="1"/>
</dbReference>
<accession>A0A7V6A353</accession>
<dbReference type="InterPro" id="IPR003593">
    <property type="entry name" value="AAA+_ATPase"/>
</dbReference>
<evidence type="ECO:0000256" key="2">
    <source>
        <dbReference type="ARBA" id="ARBA00022840"/>
    </source>
</evidence>
<dbReference type="PROSITE" id="PS00688">
    <property type="entry name" value="SIGMA54_INTERACT_3"/>
    <property type="match status" value="1"/>
</dbReference>
<dbReference type="PROSITE" id="PS00675">
    <property type="entry name" value="SIGMA54_INTERACT_1"/>
    <property type="match status" value="1"/>
</dbReference>
<dbReference type="EMBL" id="DTGR01000076">
    <property type="protein sequence ID" value="HHS29068.1"/>
    <property type="molecule type" value="Genomic_DNA"/>
</dbReference>
<evidence type="ECO:0000259" key="8">
    <source>
        <dbReference type="PROSITE" id="PS50045"/>
    </source>
</evidence>
<dbReference type="SUPFAM" id="SSF46689">
    <property type="entry name" value="Homeodomain-like"/>
    <property type="match status" value="1"/>
</dbReference>
<comment type="caution">
    <text evidence="9">The sequence shown here is derived from an EMBL/GenBank/DDBJ whole genome shotgun (WGS) entry which is preliminary data.</text>
</comment>
<evidence type="ECO:0000256" key="1">
    <source>
        <dbReference type="ARBA" id="ARBA00022741"/>
    </source>
</evidence>
<dbReference type="SUPFAM" id="SSF55781">
    <property type="entry name" value="GAF domain-like"/>
    <property type="match status" value="1"/>
</dbReference>
<dbReference type="Gene3D" id="3.30.450.40">
    <property type="match status" value="1"/>
</dbReference>
<evidence type="ECO:0000313" key="9">
    <source>
        <dbReference type="EMBL" id="HHS29068.1"/>
    </source>
</evidence>
<dbReference type="InterPro" id="IPR003018">
    <property type="entry name" value="GAF"/>
</dbReference>
<evidence type="ECO:0000256" key="7">
    <source>
        <dbReference type="SAM" id="Coils"/>
    </source>
</evidence>
<dbReference type="InterPro" id="IPR027417">
    <property type="entry name" value="P-loop_NTPase"/>
</dbReference>
<keyword evidence="2" id="KW-0067">ATP-binding</keyword>
<dbReference type="InterPro" id="IPR025943">
    <property type="entry name" value="Sigma_54_int_dom_ATP-bd_2"/>
</dbReference>
<dbReference type="AlphaFoldDB" id="A0A7V6A353"/>
<evidence type="ECO:0000256" key="6">
    <source>
        <dbReference type="ARBA" id="ARBA00023163"/>
    </source>
</evidence>
<dbReference type="InterPro" id="IPR029016">
    <property type="entry name" value="GAF-like_dom_sf"/>
</dbReference>
<feature type="domain" description="Sigma-54 factor interaction" evidence="8">
    <location>
        <begin position="220"/>
        <end position="449"/>
    </location>
</feature>